<dbReference type="Pfam" id="PF00005">
    <property type="entry name" value="ABC_tran"/>
    <property type="match status" value="1"/>
</dbReference>
<dbReference type="PROSITE" id="PS00211">
    <property type="entry name" value="ABC_TRANSPORTER_1"/>
    <property type="match status" value="1"/>
</dbReference>
<dbReference type="InterPro" id="IPR027417">
    <property type="entry name" value="P-loop_NTPase"/>
</dbReference>
<comment type="caution">
    <text evidence="5">The sequence shown here is derived from an EMBL/GenBank/DDBJ whole genome shotgun (WGS) entry which is preliminary data.</text>
</comment>
<keyword evidence="2" id="KW-0547">Nucleotide-binding</keyword>
<evidence type="ECO:0000313" key="6">
    <source>
        <dbReference type="Proteomes" id="UP000643810"/>
    </source>
</evidence>
<evidence type="ECO:0000256" key="2">
    <source>
        <dbReference type="ARBA" id="ARBA00022741"/>
    </source>
</evidence>
<dbReference type="RefSeq" id="WP_186853548.1">
    <property type="nucleotide sequence ID" value="NZ_JACOPG010000001.1"/>
</dbReference>
<keyword evidence="1" id="KW-0813">Transport</keyword>
<accession>A0ABR7GDZ4</accession>
<dbReference type="InterPro" id="IPR003593">
    <property type="entry name" value="AAA+_ATPase"/>
</dbReference>
<dbReference type="InterPro" id="IPR003439">
    <property type="entry name" value="ABC_transporter-like_ATP-bd"/>
</dbReference>
<evidence type="ECO:0000259" key="4">
    <source>
        <dbReference type="PROSITE" id="PS50893"/>
    </source>
</evidence>
<dbReference type="Gene3D" id="3.40.50.300">
    <property type="entry name" value="P-loop containing nucleotide triphosphate hydrolases"/>
    <property type="match status" value="1"/>
</dbReference>
<name>A0ABR7GDZ4_9FIRM</name>
<dbReference type="InterPro" id="IPR050319">
    <property type="entry name" value="ABC_transp_ATP-bind"/>
</dbReference>
<dbReference type="InterPro" id="IPR017871">
    <property type="entry name" value="ABC_transporter-like_CS"/>
</dbReference>
<dbReference type="EMBL" id="JACOPG010000001">
    <property type="protein sequence ID" value="MBC5685011.1"/>
    <property type="molecule type" value="Genomic_DNA"/>
</dbReference>
<keyword evidence="6" id="KW-1185">Reference proteome</keyword>
<proteinExistence type="predicted"/>
<dbReference type="SMART" id="SM00382">
    <property type="entry name" value="AAA"/>
    <property type="match status" value="1"/>
</dbReference>
<dbReference type="Proteomes" id="UP000643810">
    <property type="component" value="Unassembled WGS sequence"/>
</dbReference>
<reference evidence="5 6" key="1">
    <citation type="submission" date="2020-08" db="EMBL/GenBank/DDBJ databases">
        <title>Genome public.</title>
        <authorList>
            <person name="Liu C."/>
            <person name="Sun Q."/>
        </authorList>
    </citation>
    <scope>NUCLEOTIDE SEQUENCE [LARGE SCALE GENOMIC DNA]</scope>
    <source>
        <strain evidence="5 6">NSJ-9</strain>
    </source>
</reference>
<protein>
    <submittedName>
        <fullName evidence="5">ABC transporter ATP-binding protein</fullName>
    </submittedName>
</protein>
<feature type="domain" description="ABC transporter" evidence="4">
    <location>
        <begin position="5"/>
        <end position="248"/>
    </location>
</feature>
<dbReference type="PANTHER" id="PTHR43776">
    <property type="entry name" value="TRANSPORT ATP-BINDING PROTEIN"/>
    <property type="match status" value="1"/>
</dbReference>
<evidence type="ECO:0000256" key="3">
    <source>
        <dbReference type="ARBA" id="ARBA00022840"/>
    </source>
</evidence>
<gene>
    <name evidence="5" type="ORF">H8R94_00050</name>
</gene>
<keyword evidence="3 5" id="KW-0067">ATP-binding</keyword>
<dbReference type="GO" id="GO:0005524">
    <property type="term" value="F:ATP binding"/>
    <property type="evidence" value="ECO:0007669"/>
    <property type="project" value="UniProtKB-KW"/>
</dbReference>
<organism evidence="5 6">
    <name type="scientific">Roseburia lenta</name>
    <dbReference type="NCBI Taxonomy" id="2763061"/>
    <lineage>
        <taxon>Bacteria</taxon>
        <taxon>Bacillati</taxon>
        <taxon>Bacillota</taxon>
        <taxon>Clostridia</taxon>
        <taxon>Lachnospirales</taxon>
        <taxon>Lachnospiraceae</taxon>
        <taxon>Roseburia</taxon>
    </lineage>
</organism>
<evidence type="ECO:0000256" key="1">
    <source>
        <dbReference type="ARBA" id="ARBA00022448"/>
    </source>
</evidence>
<sequence length="252" mass="28412">MRTLLRVEHLTKDFSTHGGETYRAVDDVSFSLGFHEKMAVIGESGSGKTTLARMITRLTEATSGQIFLEEENITRAKGHNLRNIYQKMQMVFQMPVDSFDSRRRLGDGIAESLINRGMKKAEAWEEAERLLGECGLGKEFLTRYPHEVSGGQCQRAAIARALAIQPKLLILDEATSALDMTVQKEILGLLDSLQEDRDMSYLFICHDLALVQAFCDRMIVMQKGKIVEEGTTDQVIRHPKHAYTKMLMDSVL</sequence>
<dbReference type="CDD" id="cd03257">
    <property type="entry name" value="ABC_NikE_OppD_transporters"/>
    <property type="match status" value="1"/>
</dbReference>
<evidence type="ECO:0000313" key="5">
    <source>
        <dbReference type="EMBL" id="MBC5685011.1"/>
    </source>
</evidence>
<dbReference type="PROSITE" id="PS50893">
    <property type="entry name" value="ABC_TRANSPORTER_2"/>
    <property type="match status" value="1"/>
</dbReference>
<dbReference type="SUPFAM" id="SSF52540">
    <property type="entry name" value="P-loop containing nucleoside triphosphate hydrolases"/>
    <property type="match status" value="1"/>
</dbReference>